<reference evidence="1" key="1">
    <citation type="submission" date="2021-06" db="EMBL/GenBank/DDBJ databases">
        <authorList>
            <person name="Kallberg Y."/>
            <person name="Tangrot J."/>
            <person name="Rosling A."/>
        </authorList>
    </citation>
    <scope>NUCLEOTIDE SEQUENCE</scope>
    <source>
        <strain evidence="1">MA461A</strain>
    </source>
</reference>
<organism evidence="1 2">
    <name type="scientific">Racocetra persica</name>
    <dbReference type="NCBI Taxonomy" id="160502"/>
    <lineage>
        <taxon>Eukaryota</taxon>
        <taxon>Fungi</taxon>
        <taxon>Fungi incertae sedis</taxon>
        <taxon>Mucoromycota</taxon>
        <taxon>Glomeromycotina</taxon>
        <taxon>Glomeromycetes</taxon>
        <taxon>Diversisporales</taxon>
        <taxon>Gigasporaceae</taxon>
        <taxon>Racocetra</taxon>
    </lineage>
</organism>
<keyword evidence="2" id="KW-1185">Reference proteome</keyword>
<gene>
    <name evidence="1" type="ORF">RPERSI_LOCUS20089</name>
</gene>
<proteinExistence type="predicted"/>
<evidence type="ECO:0000313" key="1">
    <source>
        <dbReference type="EMBL" id="CAG8796086.1"/>
    </source>
</evidence>
<protein>
    <submittedName>
        <fullName evidence="1">32281_t:CDS:1</fullName>
    </submittedName>
</protein>
<sequence>MTPNEYISQNKKKYIDIIPLNEENDSILSDYADISIKCRSYELDQRPALDEILKKLENLSEKTTIEFITNCIDIKDQKTAQLITNYSERLDSSNNITECIEMNE</sequence>
<evidence type="ECO:0000313" key="2">
    <source>
        <dbReference type="Proteomes" id="UP000789920"/>
    </source>
</evidence>
<feature type="non-terminal residue" evidence="1">
    <location>
        <position position="104"/>
    </location>
</feature>
<name>A0ACA9RJD8_9GLOM</name>
<dbReference type="Proteomes" id="UP000789920">
    <property type="component" value="Unassembled WGS sequence"/>
</dbReference>
<accession>A0ACA9RJD8</accession>
<dbReference type="EMBL" id="CAJVQC010056129">
    <property type="protein sequence ID" value="CAG8796086.1"/>
    <property type="molecule type" value="Genomic_DNA"/>
</dbReference>
<comment type="caution">
    <text evidence="1">The sequence shown here is derived from an EMBL/GenBank/DDBJ whole genome shotgun (WGS) entry which is preliminary data.</text>
</comment>